<feature type="domain" description="Fibronectin type-III" evidence="3">
    <location>
        <begin position="664"/>
        <end position="746"/>
    </location>
</feature>
<dbReference type="EMBL" id="LCGX01000042">
    <property type="protein sequence ID" value="KKT22176.1"/>
    <property type="molecule type" value="Genomic_DNA"/>
</dbReference>
<evidence type="ECO:0000259" key="3">
    <source>
        <dbReference type="PROSITE" id="PS50853"/>
    </source>
</evidence>
<feature type="chain" id="PRO_5002537071" evidence="1">
    <location>
        <begin position="25"/>
        <end position="781"/>
    </location>
</feature>
<gene>
    <name evidence="4" type="ORF">UW07_C0042G0001</name>
</gene>
<dbReference type="InterPro" id="IPR035986">
    <property type="entry name" value="PKD_dom_sf"/>
</dbReference>
<name>A0A0G1FIJ1_9BACT</name>
<evidence type="ECO:0000313" key="4">
    <source>
        <dbReference type="EMBL" id="KKT22176.1"/>
    </source>
</evidence>
<dbReference type="PROSITE" id="PS50853">
    <property type="entry name" value="FN3"/>
    <property type="match status" value="1"/>
</dbReference>
<feature type="domain" description="PKD" evidence="2">
    <location>
        <begin position="406"/>
        <end position="491"/>
    </location>
</feature>
<feature type="non-terminal residue" evidence="4">
    <location>
        <position position="781"/>
    </location>
</feature>
<organism evidence="4 5">
    <name type="scientific">Candidatus Nomurabacteria bacterium GW2011_GWF2_43_8</name>
    <dbReference type="NCBI Taxonomy" id="1618779"/>
    <lineage>
        <taxon>Bacteria</taxon>
        <taxon>Candidatus Nomuraibacteriota</taxon>
    </lineage>
</organism>
<reference evidence="4 5" key="1">
    <citation type="journal article" date="2015" name="Nature">
        <title>rRNA introns, odd ribosomes, and small enigmatic genomes across a large radiation of phyla.</title>
        <authorList>
            <person name="Brown C.T."/>
            <person name="Hug L.A."/>
            <person name="Thomas B.C."/>
            <person name="Sharon I."/>
            <person name="Castelle C.J."/>
            <person name="Singh A."/>
            <person name="Wilkins M.J."/>
            <person name="Williams K.H."/>
            <person name="Banfield J.F."/>
        </authorList>
    </citation>
    <scope>NUCLEOTIDE SEQUENCE [LARGE SCALE GENOMIC DNA]</scope>
</reference>
<dbReference type="Proteomes" id="UP000033831">
    <property type="component" value="Unassembled WGS sequence"/>
</dbReference>
<dbReference type="PATRIC" id="fig|1618779.3.peg.659"/>
<dbReference type="InterPro" id="IPR044060">
    <property type="entry name" value="Bacterial_rp_domain"/>
</dbReference>
<sequence length="781" mass="77357">MKMKYKFFKITLLAILILAGGSYFNPNIAHGLALCSTVGAPGITINLGGINYSGDSTVNVVKGTTVSFTVYTYAEPSSTNSISYPGGSNNYTGPSSTGRSYTTTAINTTGQITVGILQNCDPIGSAPSNTVVITLNPITIPTVSTDSASSITSSSVVSGGNVSSNGGVAVTARGIAINSAPSVSIGNNHTTDGSGTGSFVSSYSPLSPNTTYYIRAYATNSVGTAYGDLVSFTTLNRYTVSATAGSGGTISPASRTVDAGSTTTFTVTPSAGYKASASGCGGSPISSQTAAYTYTTGAITAACTVSATFAQMTGTLSASNCNISAGASSCNTSLSWTTTNPIGTSAVTTPTNITVGTGNNNSASYSVAYGSRTFYLYNNNILLAQATATASCTSGTAWNGSTCAQITGSCSASPNPQYVNSNVTWAASASGGTGTYTYSWSGTDGLSGTGSSVVKSYSTSGTKTGTVAITSGTGTISVNCNVVVQAITTYTLTINKAGTGSGTVTGAGTYNSGQTATATASASAGSIFTGWSGDCSGTNSSVSVLMDANKTCTATFVLMVVPTLTTSAVTGVTSNSVTSGGNVTSDGGATITARGFAVNSAINPTISNVKTTHTPESGTTGSFTDTLTYGFATNTTYHLRAYATNSAVLTGYGSDITFTTPPAVPTGLTATPSTCGTGTINVSWTASTGATSYKLYDNGSQIYSGSSTSYSHTGLTAGTSHSYTVSSSNGYSSPVSSAVAATAPAACAPTVTTTSPITNITQTTATGGGTVTSDGGATVTV</sequence>
<dbReference type="PROSITE" id="PS50093">
    <property type="entry name" value="PKD"/>
    <property type="match status" value="1"/>
</dbReference>
<dbReference type="InterPro" id="IPR013783">
    <property type="entry name" value="Ig-like_fold"/>
</dbReference>
<comment type="caution">
    <text evidence="4">The sequence shown here is derived from an EMBL/GenBank/DDBJ whole genome shotgun (WGS) entry which is preliminary data.</text>
</comment>
<dbReference type="SUPFAM" id="SSF49299">
    <property type="entry name" value="PKD domain"/>
    <property type="match status" value="1"/>
</dbReference>
<evidence type="ECO:0000313" key="5">
    <source>
        <dbReference type="Proteomes" id="UP000033831"/>
    </source>
</evidence>
<dbReference type="InterPro" id="IPR036116">
    <property type="entry name" value="FN3_sf"/>
</dbReference>
<dbReference type="InterPro" id="IPR000601">
    <property type="entry name" value="PKD_dom"/>
</dbReference>
<evidence type="ECO:0000256" key="1">
    <source>
        <dbReference type="SAM" id="SignalP"/>
    </source>
</evidence>
<evidence type="ECO:0000259" key="2">
    <source>
        <dbReference type="PROSITE" id="PS50093"/>
    </source>
</evidence>
<accession>A0A0G1FIJ1</accession>
<dbReference type="SUPFAM" id="SSF49265">
    <property type="entry name" value="Fibronectin type III"/>
    <property type="match status" value="1"/>
</dbReference>
<feature type="signal peptide" evidence="1">
    <location>
        <begin position="1"/>
        <end position="24"/>
    </location>
</feature>
<dbReference type="Gene3D" id="2.60.40.10">
    <property type="entry name" value="Immunoglobulins"/>
    <property type="match status" value="1"/>
</dbReference>
<dbReference type="AlphaFoldDB" id="A0A0G1FIJ1"/>
<proteinExistence type="predicted"/>
<keyword evidence="1" id="KW-0732">Signal</keyword>
<dbReference type="Pfam" id="PF18998">
    <property type="entry name" value="Flg_new_2"/>
    <property type="match status" value="2"/>
</dbReference>
<protein>
    <submittedName>
        <fullName evidence="4">Uncharacterized protein</fullName>
    </submittedName>
</protein>
<dbReference type="InterPro" id="IPR003961">
    <property type="entry name" value="FN3_dom"/>
</dbReference>